<gene>
    <name evidence="2" type="ORF">LCGC14_2504670</name>
</gene>
<evidence type="ECO:0000313" key="2">
    <source>
        <dbReference type="EMBL" id="KKL15534.1"/>
    </source>
</evidence>
<reference evidence="2" key="1">
    <citation type="journal article" date="2015" name="Nature">
        <title>Complex archaea that bridge the gap between prokaryotes and eukaryotes.</title>
        <authorList>
            <person name="Spang A."/>
            <person name="Saw J.H."/>
            <person name="Jorgensen S.L."/>
            <person name="Zaremba-Niedzwiedzka K."/>
            <person name="Martijn J."/>
            <person name="Lind A.E."/>
            <person name="van Eijk R."/>
            <person name="Schleper C."/>
            <person name="Guy L."/>
            <person name="Ettema T.J."/>
        </authorList>
    </citation>
    <scope>NUCLEOTIDE SEQUENCE</scope>
</reference>
<feature type="non-terminal residue" evidence="2">
    <location>
        <position position="1"/>
    </location>
</feature>
<sequence length="64" mass="7741">ADYGGDMTNWIKQYREERDWSQEKMARTLDVSVRTIVRWEQGTKPSPLALRMLEHEFNIKWEGR</sequence>
<dbReference type="EMBL" id="LAZR01040031">
    <property type="protein sequence ID" value="KKL15534.1"/>
    <property type="molecule type" value="Genomic_DNA"/>
</dbReference>
<dbReference type="Gene3D" id="1.10.260.40">
    <property type="entry name" value="lambda repressor-like DNA-binding domains"/>
    <property type="match status" value="1"/>
</dbReference>
<comment type="caution">
    <text evidence="2">The sequence shown here is derived from an EMBL/GenBank/DDBJ whole genome shotgun (WGS) entry which is preliminary data.</text>
</comment>
<dbReference type="GO" id="GO:0003677">
    <property type="term" value="F:DNA binding"/>
    <property type="evidence" value="ECO:0007669"/>
    <property type="project" value="InterPro"/>
</dbReference>
<dbReference type="Pfam" id="PF01381">
    <property type="entry name" value="HTH_3"/>
    <property type="match status" value="1"/>
</dbReference>
<proteinExistence type="predicted"/>
<accession>A0A0F9B0U5</accession>
<dbReference type="InterPro" id="IPR001387">
    <property type="entry name" value="Cro/C1-type_HTH"/>
</dbReference>
<feature type="domain" description="HTH cro/C1-type" evidence="1">
    <location>
        <begin position="11"/>
        <end position="64"/>
    </location>
</feature>
<organism evidence="2">
    <name type="scientific">marine sediment metagenome</name>
    <dbReference type="NCBI Taxonomy" id="412755"/>
    <lineage>
        <taxon>unclassified sequences</taxon>
        <taxon>metagenomes</taxon>
        <taxon>ecological metagenomes</taxon>
    </lineage>
</organism>
<protein>
    <recommendedName>
        <fullName evidence="1">HTH cro/C1-type domain-containing protein</fullName>
    </recommendedName>
</protein>
<evidence type="ECO:0000259" key="1">
    <source>
        <dbReference type="PROSITE" id="PS50943"/>
    </source>
</evidence>
<name>A0A0F9B0U5_9ZZZZ</name>
<dbReference type="SUPFAM" id="SSF47413">
    <property type="entry name" value="lambda repressor-like DNA-binding domains"/>
    <property type="match status" value="1"/>
</dbReference>
<dbReference type="SMART" id="SM00530">
    <property type="entry name" value="HTH_XRE"/>
    <property type="match status" value="1"/>
</dbReference>
<dbReference type="InterPro" id="IPR010982">
    <property type="entry name" value="Lambda_DNA-bd_dom_sf"/>
</dbReference>
<dbReference type="PROSITE" id="PS50943">
    <property type="entry name" value="HTH_CROC1"/>
    <property type="match status" value="1"/>
</dbReference>
<dbReference type="AlphaFoldDB" id="A0A0F9B0U5"/>
<dbReference type="CDD" id="cd00093">
    <property type="entry name" value="HTH_XRE"/>
    <property type="match status" value="1"/>
</dbReference>